<dbReference type="InterPro" id="IPR028427">
    <property type="entry name" value="Met_Sox_Rdtase_MsrB"/>
</dbReference>
<dbReference type="SUPFAM" id="SSF51316">
    <property type="entry name" value="Mss4-like"/>
    <property type="match status" value="1"/>
</dbReference>
<feature type="signal peptide" evidence="7">
    <location>
        <begin position="1"/>
        <end position="20"/>
    </location>
</feature>
<evidence type="ECO:0000256" key="3">
    <source>
        <dbReference type="ARBA" id="ARBA00022723"/>
    </source>
</evidence>
<dbReference type="Pfam" id="PF01641">
    <property type="entry name" value="SelR"/>
    <property type="match status" value="1"/>
</dbReference>
<gene>
    <name evidence="9" type="primary">msrB</name>
    <name evidence="9" type="ORF">Fuma_03725</name>
</gene>
<keyword evidence="3" id="KW-0479">Metal-binding</keyword>
<proteinExistence type="predicted"/>
<dbReference type="PANTHER" id="PTHR46081:SF8">
    <property type="entry name" value="PEPTIDE METHIONINE SULFOXIDE REDUCTASE 2"/>
    <property type="match status" value="1"/>
</dbReference>
<feature type="domain" description="MsrB" evidence="8">
    <location>
        <begin position="63"/>
        <end position="183"/>
    </location>
</feature>
<evidence type="ECO:0000256" key="7">
    <source>
        <dbReference type="SAM" id="SignalP"/>
    </source>
</evidence>
<evidence type="ECO:0000256" key="5">
    <source>
        <dbReference type="ARBA" id="ARBA00023002"/>
    </source>
</evidence>
<name>A0A1P8WJ69_9PLAN</name>
<evidence type="ECO:0000256" key="2">
    <source>
        <dbReference type="ARBA" id="ARBA00012499"/>
    </source>
</evidence>
<dbReference type="EC" id="1.8.4.12" evidence="2"/>
<feature type="chain" id="PRO_5012162172" description="peptide-methionine (R)-S-oxide reductase" evidence="7">
    <location>
        <begin position="21"/>
        <end position="195"/>
    </location>
</feature>
<dbReference type="KEGG" id="fmr:Fuma_03725"/>
<accession>A0A1P8WJ69</accession>
<keyword evidence="4" id="KW-0862">Zinc</keyword>
<evidence type="ECO:0000313" key="10">
    <source>
        <dbReference type="Proteomes" id="UP000187735"/>
    </source>
</evidence>
<dbReference type="RefSeq" id="WP_083732150.1">
    <property type="nucleotide sequence ID" value="NZ_CP017641.1"/>
</dbReference>
<organism evidence="9 10">
    <name type="scientific">Fuerstiella marisgermanici</name>
    <dbReference type="NCBI Taxonomy" id="1891926"/>
    <lineage>
        <taxon>Bacteria</taxon>
        <taxon>Pseudomonadati</taxon>
        <taxon>Planctomycetota</taxon>
        <taxon>Planctomycetia</taxon>
        <taxon>Planctomycetales</taxon>
        <taxon>Planctomycetaceae</taxon>
        <taxon>Fuerstiella</taxon>
    </lineage>
</organism>
<dbReference type="Proteomes" id="UP000187735">
    <property type="component" value="Chromosome"/>
</dbReference>
<evidence type="ECO:0000256" key="6">
    <source>
        <dbReference type="ARBA" id="ARBA00048488"/>
    </source>
</evidence>
<dbReference type="Gene3D" id="2.170.150.20">
    <property type="entry name" value="Peptide methionine sulfoxide reductase"/>
    <property type="match status" value="1"/>
</dbReference>
<dbReference type="EMBL" id="CP017641">
    <property type="protein sequence ID" value="APZ94104.1"/>
    <property type="molecule type" value="Genomic_DNA"/>
</dbReference>
<dbReference type="InterPro" id="IPR011057">
    <property type="entry name" value="Mss4-like_sf"/>
</dbReference>
<keyword evidence="10" id="KW-1185">Reference proteome</keyword>
<dbReference type="InterPro" id="IPR002579">
    <property type="entry name" value="Met_Sox_Rdtase_MsrB_dom"/>
</dbReference>
<dbReference type="OrthoDB" id="4174719at2"/>
<comment type="catalytic activity">
    <reaction evidence="6">
        <text>L-methionyl-[protein] + [thioredoxin]-disulfide + H2O = L-methionyl-(R)-S-oxide-[protein] + [thioredoxin]-dithiol</text>
        <dbReference type="Rhea" id="RHEA:24164"/>
        <dbReference type="Rhea" id="RHEA-COMP:10698"/>
        <dbReference type="Rhea" id="RHEA-COMP:10700"/>
        <dbReference type="Rhea" id="RHEA-COMP:12313"/>
        <dbReference type="Rhea" id="RHEA-COMP:12314"/>
        <dbReference type="ChEBI" id="CHEBI:15377"/>
        <dbReference type="ChEBI" id="CHEBI:16044"/>
        <dbReference type="ChEBI" id="CHEBI:29950"/>
        <dbReference type="ChEBI" id="CHEBI:45764"/>
        <dbReference type="ChEBI" id="CHEBI:50058"/>
        <dbReference type="EC" id="1.8.4.12"/>
    </reaction>
</comment>
<dbReference type="PROSITE" id="PS51257">
    <property type="entry name" value="PROKAR_LIPOPROTEIN"/>
    <property type="match status" value="1"/>
</dbReference>
<comment type="cofactor">
    <cofactor evidence="1">
        <name>Zn(2+)</name>
        <dbReference type="ChEBI" id="CHEBI:29105"/>
    </cofactor>
</comment>
<reference evidence="9 10" key="1">
    <citation type="journal article" date="2016" name="Front. Microbiol.">
        <title>Fuerstia marisgermanicae gen. nov., sp. nov., an Unusual Member of the Phylum Planctomycetes from the German Wadden Sea.</title>
        <authorList>
            <person name="Kohn T."/>
            <person name="Heuer A."/>
            <person name="Jogler M."/>
            <person name="Vollmers J."/>
            <person name="Boedeker C."/>
            <person name="Bunk B."/>
            <person name="Rast P."/>
            <person name="Borchert D."/>
            <person name="Glockner I."/>
            <person name="Freese H.M."/>
            <person name="Klenk H.P."/>
            <person name="Overmann J."/>
            <person name="Kaster A.K."/>
            <person name="Rohde M."/>
            <person name="Wiegand S."/>
            <person name="Jogler C."/>
        </authorList>
    </citation>
    <scope>NUCLEOTIDE SEQUENCE [LARGE SCALE GENOMIC DNA]</scope>
    <source>
        <strain evidence="9 10">NH11</strain>
    </source>
</reference>
<dbReference type="GO" id="GO:0033743">
    <property type="term" value="F:peptide-methionine (R)-S-oxide reductase activity"/>
    <property type="evidence" value="ECO:0007669"/>
    <property type="project" value="UniProtKB-EC"/>
</dbReference>
<keyword evidence="7" id="KW-0732">Signal</keyword>
<dbReference type="GO" id="GO:0006979">
    <property type="term" value="P:response to oxidative stress"/>
    <property type="evidence" value="ECO:0007669"/>
    <property type="project" value="InterPro"/>
</dbReference>
<dbReference type="NCBIfam" id="NF004036">
    <property type="entry name" value="PRK05508.1"/>
    <property type="match status" value="1"/>
</dbReference>
<dbReference type="STRING" id="1891926.Fuma_03725"/>
<keyword evidence="5 9" id="KW-0560">Oxidoreductase</keyword>
<dbReference type="GO" id="GO:0030091">
    <property type="term" value="P:protein repair"/>
    <property type="evidence" value="ECO:0007669"/>
    <property type="project" value="InterPro"/>
</dbReference>
<protein>
    <recommendedName>
        <fullName evidence="2">peptide-methionine (R)-S-oxide reductase</fullName>
        <ecNumber evidence="2">1.8.4.12</ecNumber>
    </recommendedName>
</protein>
<evidence type="ECO:0000259" key="8">
    <source>
        <dbReference type="PROSITE" id="PS51790"/>
    </source>
</evidence>
<dbReference type="AlphaFoldDB" id="A0A1P8WJ69"/>
<dbReference type="PANTHER" id="PTHR46081">
    <property type="entry name" value="PEPTIDE METHIONINE SULFOXIDE REDUCTASE 2"/>
    <property type="match status" value="1"/>
</dbReference>
<dbReference type="GO" id="GO:0046872">
    <property type="term" value="F:metal ion binding"/>
    <property type="evidence" value="ECO:0007669"/>
    <property type="project" value="UniProtKB-KW"/>
</dbReference>
<sequence length="195" mass="21604" precursor="true">MRNQYLLLVGVLIASGCVNEASVVSNVDGTTDESVIGGDISEAPEVKAASNQQQESKMASEKAPTNYNELSDFERYVIEEKGTEYAFKGEYTDTDDPGTYICRRCNAKLYKSDHKFHSHCGWPAFDDEIEGAVKRTIDADGYRVEITCANCDGHLGHVFEGERLTDKNIRHCVNSVSMIFVPEGKEIPPTIKLAE</sequence>
<evidence type="ECO:0000256" key="4">
    <source>
        <dbReference type="ARBA" id="ARBA00022833"/>
    </source>
</evidence>
<evidence type="ECO:0000256" key="1">
    <source>
        <dbReference type="ARBA" id="ARBA00001947"/>
    </source>
</evidence>
<evidence type="ECO:0000313" key="9">
    <source>
        <dbReference type="EMBL" id="APZ94104.1"/>
    </source>
</evidence>
<dbReference type="PROSITE" id="PS51790">
    <property type="entry name" value="MSRB"/>
    <property type="match status" value="1"/>
</dbReference>